<dbReference type="AlphaFoldDB" id="A0A2M7SB80"/>
<comment type="similarity">
    <text evidence="9">Belongs to the MntA antitoxin family.</text>
</comment>
<evidence type="ECO:0000313" key="11">
    <source>
        <dbReference type="EMBL" id="PIZ16744.1"/>
    </source>
</evidence>
<accession>A0A2M7SB80</accession>
<feature type="domain" description="Polymerase nucleotidyl transferase" evidence="10">
    <location>
        <begin position="12"/>
        <end position="96"/>
    </location>
</feature>
<sequence>MEDLREIRKIIKHQKKELEEKFKVKKIAVFGSFVRGDQNKESDIDILVEFREPVGFLFVHLANYLEKILGRKVDLLTPDAIKPNRRNYIMEHLVYV</sequence>
<evidence type="ECO:0000256" key="4">
    <source>
        <dbReference type="ARBA" id="ARBA00022695"/>
    </source>
</evidence>
<dbReference type="InterPro" id="IPR052038">
    <property type="entry name" value="Type-VII_TA_antitoxin"/>
</dbReference>
<dbReference type="EMBL" id="PFMR01000168">
    <property type="protein sequence ID" value="PIZ16744.1"/>
    <property type="molecule type" value="Genomic_DNA"/>
</dbReference>
<evidence type="ECO:0000256" key="2">
    <source>
        <dbReference type="ARBA" id="ARBA00022649"/>
    </source>
</evidence>
<evidence type="ECO:0000256" key="6">
    <source>
        <dbReference type="ARBA" id="ARBA00022741"/>
    </source>
</evidence>
<keyword evidence="8" id="KW-0460">Magnesium</keyword>
<dbReference type="Proteomes" id="UP000229307">
    <property type="component" value="Unassembled WGS sequence"/>
</dbReference>
<evidence type="ECO:0000256" key="9">
    <source>
        <dbReference type="ARBA" id="ARBA00038276"/>
    </source>
</evidence>
<dbReference type="Pfam" id="PF01909">
    <property type="entry name" value="NTP_transf_2"/>
    <property type="match status" value="1"/>
</dbReference>
<proteinExistence type="inferred from homology"/>
<keyword evidence="5" id="KW-0479">Metal-binding</keyword>
<dbReference type="InterPro" id="IPR002934">
    <property type="entry name" value="Polymerase_NTP_transf_dom"/>
</dbReference>
<dbReference type="PANTHER" id="PTHR33571:SF19">
    <property type="entry name" value="PROTEIN ADENYLYLTRANSFERASE MJ0128-RELATED"/>
    <property type="match status" value="1"/>
</dbReference>
<evidence type="ECO:0000256" key="7">
    <source>
        <dbReference type="ARBA" id="ARBA00022840"/>
    </source>
</evidence>
<dbReference type="Gene3D" id="3.30.460.10">
    <property type="entry name" value="Beta Polymerase, domain 2"/>
    <property type="match status" value="1"/>
</dbReference>
<evidence type="ECO:0000256" key="1">
    <source>
        <dbReference type="ARBA" id="ARBA00001946"/>
    </source>
</evidence>
<comment type="cofactor">
    <cofactor evidence="1">
        <name>Mg(2+)</name>
        <dbReference type="ChEBI" id="CHEBI:18420"/>
    </cofactor>
</comment>
<name>A0A2M7SB80_9BACT</name>
<keyword evidence="4" id="KW-0548">Nucleotidyltransferase</keyword>
<dbReference type="CDD" id="cd05403">
    <property type="entry name" value="NT_KNTase_like"/>
    <property type="match status" value="1"/>
</dbReference>
<evidence type="ECO:0000259" key="10">
    <source>
        <dbReference type="Pfam" id="PF01909"/>
    </source>
</evidence>
<dbReference type="GO" id="GO:0046872">
    <property type="term" value="F:metal ion binding"/>
    <property type="evidence" value="ECO:0007669"/>
    <property type="project" value="UniProtKB-KW"/>
</dbReference>
<keyword evidence="3 11" id="KW-0808">Transferase</keyword>
<dbReference type="InterPro" id="IPR043519">
    <property type="entry name" value="NT_sf"/>
</dbReference>
<dbReference type="SUPFAM" id="SSF81301">
    <property type="entry name" value="Nucleotidyltransferase"/>
    <property type="match status" value="1"/>
</dbReference>
<dbReference type="GO" id="GO:0016779">
    <property type="term" value="F:nucleotidyltransferase activity"/>
    <property type="evidence" value="ECO:0007669"/>
    <property type="project" value="UniProtKB-KW"/>
</dbReference>
<reference evidence="12" key="1">
    <citation type="submission" date="2017-09" db="EMBL/GenBank/DDBJ databases">
        <title>Depth-based differentiation of microbial function through sediment-hosted aquifers and enrichment of novel symbionts in the deep terrestrial subsurface.</title>
        <authorList>
            <person name="Probst A.J."/>
            <person name="Ladd B."/>
            <person name="Jarett J.K."/>
            <person name="Geller-Mcgrath D.E."/>
            <person name="Sieber C.M.K."/>
            <person name="Emerson J.B."/>
            <person name="Anantharaman K."/>
            <person name="Thomas B.C."/>
            <person name="Malmstrom R."/>
            <person name="Stieglmeier M."/>
            <person name="Klingl A."/>
            <person name="Woyke T."/>
            <person name="Ryan C.M."/>
            <person name="Banfield J.F."/>
        </authorList>
    </citation>
    <scope>NUCLEOTIDE SEQUENCE [LARGE SCALE GENOMIC DNA]</scope>
</reference>
<gene>
    <name evidence="11" type="ORF">COY52_06155</name>
</gene>
<evidence type="ECO:0000256" key="8">
    <source>
        <dbReference type="ARBA" id="ARBA00022842"/>
    </source>
</evidence>
<evidence type="ECO:0000313" key="12">
    <source>
        <dbReference type="Proteomes" id="UP000229307"/>
    </source>
</evidence>
<evidence type="ECO:0000256" key="3">
    <source>
        <dbReference type="ARBA" id="ARBA00022679"/>
    </source>
</evidence>
<protein>
    <submittedName>
        <fullName evidence="11">Nucleotidyltransferase</fullName>
    </submittedName>
</protein>
<dbReference type="PANTHER" id="PTHR33571">
    <property type="entry name" value="SSL8005 PROTEIN"/>
    <property type="match status" value="1"/>
</dbReference>
<dbReference type="GO" id="GO:0005524">
    <property type="term" value="F:ATP binding"/>
    <property type="evidence" value="ECO:0007669"/>
    <property type="project" value="UniProtKB-KW"/>
</dbReference>
<evidence type="ECO:0000256" key="5">
    <source>
        <dbReference type="ARBA" id="ARBA00022723"/>
    </source>
</evidence>
<keyword evidence="7" id="KW-0067">ATP-binding</keyword>
<keyword evidence="2" id="KW-1277">Toxin-antitoxin system</keyword>
<organism evidence="11 12">
    <name type="scientific">Candidatus Desantisbacteria bacterium CG_4_10_14_0_8_um_filter_48_22</name>
    <dbReference type="NCBI Taxonomy" id="1974543"/>
    <lineage>
        <taxon>Bacteria</taxon>
        <taxon>Candidatus Desantisiibacteriota</taxon>
    </lineage>
</organism>
<keyword evidence="6" id="KW-0547">Nucleotide-binding</keyword>
<comment type="caution">
    <text evidence="11">The sequence shown here is derived from an EMBL/GenBank/DDBJ whole genome shotgun (WGS) entry which is preliminary data.</text>
</comment>